<feature type="chain" id="PRO_5013000610" evidence="2">
    <location>
        <begin position="20"/>
        <end position="47"/>
    </location>
</feature>
<evidence type="ECO:0000256" key="1">
    <source>
        <dbReference type="SAM" id="MobiDB-lite"/>
    </source>
</evidence>
<feature type="non-terminal residue" evidence="3">
    <location>
        <position position="47"/>
    </location>
</feature>
<dbReference type="EMBL" id="LSSN01000611">
    <property type="protein sequence ID" value="OMJ23069.1"/>
    <property type="molecule type" value="Genomic_DNA"/>
</dbReference>
<organism evidence="3 4">
    <name type="scientific">Smittium culicis</name>
    <dbReference type="NCBI Taxonomy" id="133412"/>
    <lineage>
        <taxon>Eukaryota</taxon>
        <taxon>Fungi</taxon>
        <taxon>Fungi incertae sedis</taxon>
        <taxon>Zoopagomycota</taxon>
        <taxon>Kickxellomycotina</taxon>
        <taxon>Harpellomycetes</taxon>
        <taxon>Harpellales</taxon>
        <taxon>Legeriomycetaceae</taxon>
        <taxon>Smittium</taxon>
    </lineage>
</organism>
<accession>A0A1R1Y841</accession>
<evidence type="ECO:0000256" key="2">
    <source>
        <dbReference type="SAM" id="SignalP"/>
    </source>
</evidence>
<evidence type="ECO:0000313" key="3">
    <source>
        <dbReference type="EMBL" id="OMJ23069.1"/>
    </source>
</evidence>
<feature type="compositionally biased region" description="Gly residues" evidence="1">
    <location>
        <begin position="37"/>
        <end position="47"/>
    </location>
</feature>
<keyword evidence="2" id="KW-0732">Signal</keyword>
<keyword evidence="4" id="KW-1185">Reference proteome</keyword>
<feature type="signal peptide" evidence="2">
    <location>
        <begin position="1"/>
        <end position="19"/>
    </location>
</feature>
<dbReference type="OrthoDB" id="5589309at2759"/>
<dbReference type="Proteomes" id="UP000187283">
    <property type="component" value="Unassembled WGS sequence"/>
</dbReference>
<gene>
    <name evidence="3" type="ORF">AYI70_g2489</name>
</gene>
<feature type="region of interest" description="Disordered" evidence="1">
    <location>
        <begin position="23"/>
        <end position="47"/>
    </location>
</feature>
<evidence type="ECO:0000313" key="4">
    <source>
        <dbReference type="Proteomes" id="UP000187283"/>
    </source>
</evidence>
<comment type="caution">
    <text evidence="3">The sequence shown here is derived from an EMBL/GenBank/DDBJ whole genome shotgun (WGS) entry which is preliminary data.</text>
</comment>
<proteinExistence type="predicted"/>
<dbReference type="AlphaFoldDB" id="A0A1R1Y841"/>
<name>A0A1R1Y841_9FUNG</name>
<sequence length="47" mass="4885">MKFSIFGLVLISSIASILATPVAQDDQADAGSIQKRGYGGGHRGGHR</sequence>
<reference evidence="3 4" key="1">
    <citation type="submission" date="2017-01" db="EMBL/GenBank/DDBJ databases">
        <authorList>
            <person name="Mah S.A."/>
            <person name="Swanson W.J."/>
            <person name="Moy G.W."/>
            <person name="Vacquier V.D."/>
        </authorList>
    </citation>
    <scope>NUCLEOTIDE SEQUENCE [LARGE SCALE GENOMIC DNA]</scope>
    <source>
        <strain evidence="3 4">GSMNP</strain>
    </source>
</reference>
<protein>
    <submittedName>
        <fullName evidence="3">Uncharacterized protein</fullName>
    </submittedName>
</protein>